<dbReference type="InterPro" id="IPR041711">
    <property type="entry name" value="Met-tRNA-FMT_N"/>
</dbReference>
<dbReference type="InterPro" id="IPR011034">
    <property type="entry name" value="Formyl_transferase-like_C_sf"/>
</dbReference>
<dbReference type="InterPro" id="IPR005793">
    <property type="entry name" value="Formyl_trans_C"/>
</dbReference>
<keyword evidence="9" id="KW-1185">Reference proteome</keyword>
<dbReference type="RefSeq" id="WP_006978996.1">
    <property type="nucleotide sequence ID" value="NZ_ABVL01000004.1"/>
</dbReference>
<feature type="domain" description="Formyl transferase N-terminal" evidence="6">
    <location>
        <begin position="7"/>
        <end position="181"/>
    </location>
</feature>
<dbReference type="Pfam" id="PF00551">
    <property type="entry name" value="Formyl_trans_N"/>
    <property type="match status" value="1"/>
</dbReference>
<dbReference type="Pfam" id="PF02911">
    <property type="entry name" value="Formyl_trans_C"/>
    <property type="match status" value="1"/>
</dbReference>
<reference evidence="8 9" key="1">
    <citation type="journal article" date="2011" name="J. Bacteriol.">
        <title>Genome sequence of Chthoniobacter flavus Ellin428, an aerobic heterotrophic soil bacterium.</title>
        <authorList>
            <person name="Kant R."/>
            <person name="van Passel M.W."/>
            <person name="Palva A."/>
            <person name="Lucas S."/>
            <person name="Lapidus A."/>
            <person name="Glavina Del Rio T."/>
            <person name="Dalin E."/>
            <person name="Tice H."/>
            <person name="Bruce D."/>
            <person name="Goodwin L."/>
            <person name="Pitluck S."/>
            <person name="Larimer F.W."/>
            <person name="Land M.L."/>
            <person name="Hauser L."/>
            <person name="Sangwan P."/>
            <person name="de Vos W.M."/>
            <person name="Janssen P.H."/>
            <person name="Smidt H."/>
        </authorList>
    </citation>
    <scope>NUCLEOTIDE SEQUENCE [LARGE SCALE GENOMIC DNA]</scope>
    <source>
        <strain evidence="8 9">Ellin428</strain>
    </source>
</reference>
<accession>B4CYD2</accession>
<dbReference type="InterPro" id="IPR005794">
    <property type="entry name" value="Fmt"/>
</dbReference>
<comment type="function">
    <text evidence="5">Attaches a formyl group to the free amino group of methionyl-tRNA(fMet). The formyl group appears to play a dual role in the initiator identity of N-formylmethionyl-tRNA by promoting its recognition by IF2 and preventing the misappropriation of this tRNA by the elongation apparatus.</text>
</comment>
<dbReference type="PANTHER" id="PTHR11138:SF5">
    <property type="entry name" value="METHIONYL-TRNA FORMYLTRANSFERASE, MITOCHONDRIAL"/>
    <property type="match status" value="1"/>
</dbReference>
<evidence type="ECO:0000256" key="4">
    <source>
        <dbReference type="ARBA" id="ARBA00022917"/>
    </source>
</evidence>
<gene>
    <name evidence="5" type="primary">fmt</name>
    <name evidence="8" type="ORF">CfE428DRAFT_1670</name>
</gene>
<dbReference type="InParanoid" id="B4CYD2"/>
<dbReference type="InterPro" id="IPR002376">
    <property type="entry name" value="Formyl_transf_N"/>
</dbReference>
<dbReference type="CDD" id="cd08646">
    <property type="entry name" value="FMT_core_Met-tRNA-FMT_N"/>
    <property type="match status" value="1"/>
</dbReference>
<dbReference type="CDD" id="cd08704">
    <property type="entry name" value="Met_tRNA_FMT_C"/>
    <property type="match status" value="1"/>
</dbReference>
<comment type="catalytic activity">
    <reaction evidence="5">
        <text>L-methionyl-tRNA(fMet) + (6R)-10-formyltetrahydrofolate = N-formyl-L-methionyl-tRNA(fMet) + (6S)-5,6,7,8-tetrahydrofolate + H(+)</text>
        <dbReference type="Rhea" id="RHEA:24380"/>
        <dbReference type="Rhea" id="RHEA-COMP:9952"/>
        <dbReference type="Rhea" id="RHEA-COMP:9953"/>
        <dbReference type="ChEBI" id="CHEBI:15378"/>
        <dbReference type="ChEBI" id="CHEBI:57453"/>
        <dbReference type="ChEBI" id="CHEBI:78530"/>
        <dbReference type="ChEBI" id="CHEBI:78844"/>
        <dbReference type="ChEBI" id="CHEBI:195366"/>
        <dbReference type="EC" id="2.1.2.9"/>
    </reaction>
</comment>
<evidence type="ECO:0000259" key="7">
    <source>
        <dbReference type="Pfam" id="PF02911"/>
    </source>
</evidence>
<dbReference type="PANTHER" id="PTHR11138">
    <property type="entry name" value="METHIONYL-TRNA FORMYLTRANSFERASE"/>
    <property type="match status" value="1"/>
</dbReference>
<evidence type="ECO:0000313" key="9">
    <source>
        <dbReference type="Proteomes" id="UP000005824"/>
    </source>
</evidence>
<dbReference type="SUPFAM" id="SSF50486">
    <property type="entry name" value="FMT C-terminal domain-like"/>
    <property type="match status" value="1"/>
</dbReference>
<dbReference type="AlphaFoldDB" id="B4CYD2"/>
<evidence type="ECO:0000256" key="3">
    <source>
        <dbReference type="ARBA" id="ARBA00022679"/>
    </source>
</evidence>
<dbReference type="FunCoup" id="B4CYD2">
    <property type="interactions" value="502"/>
</dbReference>
<proteinExistence type="inferred from homology"/>
<feature type="domain" description="Formyl transferase C-terminal" evidence="7">
    <location>
        <begin position="204"/>
        <end position="304"/>
    </location>
</feature>
<comment type="caution">
    <text evidence="8">The sequence shown here is derived from an EMBL/GenBank/DDBJ whole genome shotgun (WGS) entry which is preliminary data.</text>
</comment>
<dbReference type="SUPFAM" id="SSF53328">
    <property type="entry name" value="Formyltransferase"/>
    <property type="match status" value="1"/>
</dbReference>
<evidence type="ECO:0000256" key="2">
    <source>
        <dbReference type="ARBA" id="ARBA00012261"/>
    </source>
</evidence>
<evidence type="ECO:0000256" key="1">
    <source>
        <dbReference type="ARBA" id="ARBA00010699"/>
    </source>
</evidence>
<dbReference type="InterPro" id="IPR036477">
    <property type="entry name" value="Formyl_transf_N_sf"/>
</dbReference>
<dbReference type="EC" id="2.1.2.9" evidence="2 5"/>
<dbReference type="PROSITE" id="PS00373">
    <property type="entry name" value="GART"/>
    <property type="match status" value="1"/>
</dbReference>
<name>B4CYD2_9BACT</name>
<dbReference type="GO" id="GO:0004479">
    <property type="term" value="F:methionyl-tRNA formyltransferase activity"/>
    <property type="evidence" value="ECO:0007669"/>
    <property type="project" value="UniProtKB-UniRule"/>
</dbReference>
<sequence>MRAIFMGTGEIGVPALTWLLDSPEWEVVAVVTQPDKPVGRKQELHAPATKQLALQRGVPVLQPIKLRTPESVAEIVALQADVIVVMAYGQILPKSVLDAPRLACLNLHASLLPRWRGAAPIQAAIEAGDAASGVTVMYMAEGLDTGDILLMHETPISVQDTGGSLHDRLADVAAAAMAEALPLVAAGHAPRTPQDEARANYAPKLSRENGLIDWKATPAQIDLRIRAMNPWPAAHTFLPTPAGPRQLKVFGCALQSGGSGASGEVLRADAQGLLVSAQGGTVLLNEIQLEGKRRMPAGEFLRGHSIAPGTILG</sequence>
<dbReference type="STRING" id="497964.CfE428DRAFT_1670"/>
<dbReference type="EMBL" id="ABVL01000004">
    <property type="protein sequence ID" value="EDY20473.1"/>
    <property type="molecule type" value="Genomic_DNA"/>
</dbReference>
<protein>
    <recommendedName>
        <fullName evidence="2 5">Methionyl-tRNA formyltransferase</fullName>
        <ecNumber evidence="2 5">2.1.2.9</ecNumber>
    </recommendedName>
</protein>
<feature type="binding site" evidence="5">
    <location>
        <begin position="110"/>
        <end position="113"/>
    </location>
    <ligand>
        <name>(6S)-5,6,7,8-tetrahydrofolate</name>
        <dbReference type="ChEBI" id="CHEBI:57453"/>
    </ligand>
</feature>
<dbReference type="Gene3D" id="3.40.50.12230">
    <property type="match status" value="1"/>
</dbReference>
<dbReference type="NCBIfam" id="TIGR00460">
    <property type="entry name" value="fmt"/>
    <property type="match status" value="1"/>
</dbReference>
<dbReference type="HAMAP" id="MF_00182">
    <property type="entry name" value="Formyl_trans"/>
    <property type="match status" value="1"/>
</dbReference>
<evidence type="ECO:0000256" key="5">
    <source>
        <dbReference type="HAMAP-Rule" id="MF_00182"/>
    </source>
</evidence>
<dbReference type="InterPro" id="IPR001555">
    <property type="entry name" value="GART_AS"/>
</dbReference>
<keyword evidence="4 5" id="KW-0648">Protein biosynthesis</keyword>
<dbReference type="GO" id="GO:0005829">
    <property type="term" value="C:cytosol"/>
    <property type="evidence" value="ECO:0007669"/>
    <property type="project" value="TreeGrafter"/>
</dbReference>
<evidence type="ECO:0000313" key="8">
    <source>
        <dbReference type="EMBL" id="EDY20473.1"/>
    </source>
</evidence>
<dbReference type="eggNOG" id="COG0223">
    <property type="taxonomic scope" value="Bacteria"/>
</dbReference>
<comment type="similarity">
    <text evidence="1 5">Belongs to the Fmt family.</text>
</comment>
<keyword evidence="3 5" id="KW-0808">Transferase</keyword>
<evidence type="ECO:0000259" key="6">
    <source>
        <dbReference type="Pfam" id="PF00551"/>
    </source>
</evidence>
<dbReference type="InterPro" id="IPR044135">
    <property type="entry name" value="Met-tRNA-FMT_C"/>
</dbReference>
<organism evidence="8 9">
    <name type="scientific">Chthoniobacter flavus Ellin428</name>
    <dbReference type="NCBI Taxonomy" id="497964"/>
    <lineage>
        <taxon>Bacteria</taxon>
        <taxon>Pseudomonadati</taxon>
        <taxon>Verrucomicrobiota</taxon>
        <taxon>Spartobacteria</taxon>
        <taxon>Chthoniobacterales</taxon>
        <taxon>Chthoniobacteraceae</taxon>
        <taxon>Chthoniobacter</taxon>
    </lineage>
</organism>
<dbReference type="Proteomes" id="UP000005824">
    <property type="component" value="Unassembled WGS sequence"/>
</dbReference>